<evidence type="ECO:0000313" key="1">
    <source>
        <dbReference type="EMBL" id="GMF19517.1"/>
    </source>
</evidence>
<accession>A0A9W6WMN7</accession>
<evidence type="ECO:0000313" key="2">
    <source>
        <dbReference type="Proteomes" id="UP001165121"/>
    </source>
</evidence>
<dbReference type="EMBL" id="BSXT01000163">
    <property type="protein sequence ID" value="GMF19517.1"/>
    <property type="molecule type" value="Genomic_DNA"/>
</dbReference>
<comment type="caution">
    <text evidence="1">The sequence shown here is derived from an EMBL/GenBank/DDBJ whole genome shotgun (WGS) entry which is preliminary data.</text>
</comment>
<keyword evidence="2" id="KW-1185">Reference proteome</keyword>
<gene>
    <name evidence="1" type="ORF">Pfra01_000205600</name>
</gene>
<reference evidence="1" key="1">
    <citation type="submission" date="2023-04" db="EMBL/GenBank/DDBJ databases">
        <title>Phytophthora fragariaefolia NBRC 109709.</title>
        <authorList>
            <person name="Ichikawa N."/>
            <person name="Sato H."/>
            <person name="Tonouchi N."/>
        </authorList>
    </citation>
    <scope>NUCLEOTIDE SEQUENCE</scope>
    <source>
        <strain evidence="1">NBRC 109709</strain>
    </source>
</reference>
<dbReference type="Proteomes" id="UP001165121">
    <property type="component" value="Unassembled WGS sequence"/>
</dbReference>
<proteinExistence type="predicted"/>
<dbReference type="AlphaFoldDB" id="A0A9W6WMN7"/>
<name>A0A9W6WMN7_9STRA</name>
<dbReference type="OrthoDB" id="119028at2759"/>
<sequence length="147" mass="16121">MASANTALPSQDHEGQPAKAINDMILAFGLEGVTDRKLLRNVQNCVRAYRRKALHDNDYIDEIVGLASPLRFRESMDATSAFAFGFVFDGKNEPTLGDVEGDDSLIIGFTTTSSILRLGDANNFVFHLDATFKLTSRESPSCSEWAS</sequence>
<protein>
    <submittedName>
        <fullName evidence="1">Unnamed protein product</fullName>
    </submittedName>
</protein>
<organism evidence="1 2">
    <name type="scientific">Phytophthora fragariaefolia</name>
    <dbReference type="NCBI Taxonomy" id="1490495"/>
    <lineage>
        <taxon>Eukaryota</taxon>
        <taxon>Sar</taxon>
        <taxon>Stramenopiles</taxon>
        <taxon>Oomycota</taxon>
        <taxon>Peronosporomycetes</taxon>
        <taxon>Peronosporales</taxon>
        <taxon>Peronosporaceae</taxon>
        <taxon>Phytophthora</taxon>
    </lineage>
</organism>